<feature type="modified residue" description="N6-(pyridoxal phosphate)lysine" evidence="11">
    <location>
        <position position="80"/>
    </location>
</feature>
<dbReference type="Gene3D" id="2.40.37.10">
    <property type="entry name" value="Lyase, Ornithine Decarboxylase, Chain A, domain 1"/>
    <property type="match status" value="1"/>
</dbReference>
<evidence type="ECO:0000313" key="13">
    <source>
        <dbReference type="EMBL" id="CAJ0581948.1"/>
    </source>
</evidence>
<dbReference type="Proteomes" id="UP001177023">
    <property type="component" value="Unassembled WGS sequence"/>
</dbReference>
<evidence type="ECO:0000256" key="9">
    <source>
        <dbReference type="ARBA" id="ARBA00046672"/>
    </source>
</evidence>
<dbReference type="InterPro" id="IPR029066">
    <property type="entry name" value="PLP-binding_barrel"/>
</dbReference>
<evidence type="ECO:0000313" key="14">
    <source>
        <dbReference type="Proteomes" id="UP001177023"/>
    </source>
</evidence>
<keyword evidence="14" id="KW-1185">Reference proteome</keyword>
<evidence type="ECO:0000256" key="3">
    <source>
        <dbReference type="ARBA" id="ARBA00022898"/>
    </source>
</evidence>
<dbReference type="InterPro" id="IPR022653">
    <property type="entry name" value="De-COase2_pyr-phos_BS"/>
</dbReference>
<dbReference type="FunFam" id="3.20.20.10:FF:000005">
    <property type="entry name" value="Ornithine decarboxylase"/>
    <property type="match status" value="1"/>
</dbReference>
<proteinExistence type="inferred from homology"/>
<evidence type="ECO:0000256" key="7">
    <source>
        <dbReference type="ARBA" id="ARBA00034138"/>
    </source>
</evidence>
<evidence type="ECO:0000259" key="12">
    <source>
        <dbReference type="Pfam" id="PF02784"/>
    </source>
</evidence>
<dbReference type="InterPro" id="IPR000183">
    <property type="entry name" value="Orn/DAP/Arg_de-COase"/>
</dbReference>
<dbReference type="PRINTS" id="PR01182">
    <property type="entry name" value="ORNDCRBXLASE"/>
</dbReference>
<feature type="non-terminal residue" evidence="13">
    <location>
        <position position="434"/>
    </location>
</feature>
<dbReference type="InterPro" id="IPR022657">
    <property type="entry name" value="De-COase2_CS"/>
</dbReference>
<reference evidence="13" key="1">
    <citation type="submission" date="2023-06" db="EMBL/GenBank/DDBJ databases">
        <authorList>
            <person name="Delattre M."/>
        </authorList>
    </citation>
    <scope>NUCLEOTIDE SEQUENCE</scope>
    <source>
        <strain evidence="13">AF72</strain>
    </source>
</reference>
<dbReference type="InterPro" id="IPR022644">
    <property type="entry name" value="De-COase2_N"/>
</dbReference>
<comment type="pathway">
    <text evidence="6">Amine and polyamine biosynthesis; putrescine biosynthesis via L-ornithine pathway; putrescine from L-ornithine: step 1/1.</text>
</comment>
<dbReference type="InterPro" id="IPR002433">
    <property type="entry name" value="Orn_de-COase"/>
</dbReference>
<dbReference type="EMBL" id="CATQJA010002664">
    <property type="protein sequence ID" value="CAJ0581948.1"/>
    <property type="molecule type" value="Genomic_DNA"/>
</dbReference>
<evidence type="ECO:0000256" key="11">
    <source>
        <dbReference type="PIRSR" id="PIRSR600183-50"/>
    </source>
</evidence>
<dbReference type="GO" id="GO:0004586">
    <property type="term" value="F:ornithine decarboxylase activity"/>
    <property type="evidence" value="ECO:0007669"/>
    <property type="project" value="UniProtKB-EC"/>
</dbReference>
<keyword evidence="5" id="KW-0456">Lyase</keyword>
<dbReference type="PANTHER" id="PTHR11482">
    <property type="entry name" value="ARGININE/DIAMINOPIMELATE/ORNITHINE DECARBOXYLASE"/>
    <property type="match status" value="1"/>
</dbReference>
<dbReference type="GO" id="GO:0033387">
    <property type="term" value="P:putrescine biosynthetic process from arginine, via ornithine"/>
    <property type="evidence" value="ECO:0007669"/>
    <property type="project" value="TreeGrafter"/>
</dbReference>
<gene>
    <name evidence="13" type="ORF">MSPICULIGERA_LOCUS20097</name>
</gene>
<evidence type="ECO:0000256" key="6">
    <source>
        <dbReference type="ARBA" id="ARBA00034115"/>
    </source>
</evidence>
<evidence type="ECO:0000256" key="10">
    <source>
        <dbReference type="ARBA" id="ARBA00049127"/>
    </source>
</evidence>
<keyword evidence="4" id="KW-0620">Polyamine biosynthesis</keyword>
<dbReference type="EC" id="4.1.1.17" evidence="7"/>
<evidence type="ECO:0000256" key="5">
    <source>
        <dbReference type="ARBA" id="ARBA00023239"/>
    </source>
</evidence>
<dbReference type="InterPro" id="IPR009006">
    <property type="entry name" value="Ala_racemase/Decarboxylase_C"/>
</dbReference>
<name>A0AA36D8Y7_9BILA</name>
<evidence type="ECO:0000256" key="1">
    <source>
        <dbReference type="ARBA" id="ARBA00001933"/>
    </source>
</evidence>
<protein>
    <recommendedName>
        <fullName evidence="7">ornithine decarboxylase</fullName>
        <ecNumber evidence="7">4.1.1.17</ecNumber>
    </recommendedName>
</protein>
<dbReference type="SUPFAM" id="SSF50621">
    <property type="entry name" value="Alanine racemase C-terminal domain-like"/>
    <property type="match status" value="1"/>
</dbReference>
<sequence length="434" mass="48022">MRLTGKLSEWGTRVVDIGGNQVGLEAERIDSHLLTEKIAAGRDEQANEAPFLLVNLDTLIARYDRWIRELPQVKPFYAVKSNPSPVVLRVLAGMGVNFDCASRGEIEQVLSLGVSPDRIIFANPAKPASYIQYAQDVGVYRMTVDSSEELRKIAVNFPQAEILLRLATSDKSAMTPLSGKFGADGVRQIPDLLREALSLGLNIVGISFHVGSGCRDPTSFGRALEETHRLHELGKTIGHQMTVIDIGGGFPGGQINANFEACANEIRSSLETLFNDDTYEILAEPGRYFCSEAFTLCANVIHSNEIPPEYDPTGASTGTQMKYYLNDGVFGSFACKFFQYLHSEGQPLRPKTGRPILSSTIFGPTCDTWDKIEDNRQVEKMEIGEWIYYRDMGAYSCACASTFNGFQPPEHIFAISEQNWARIKPLLEKDDSIA</sequence>
<dbReference type="AlphaFoldDB" id="A0AA36D8Y7"/>
<dbReference type="PROSITE" id="PS00878">
    <property type="entry name" value="ODR_DC_2_1"/>
    <property type="match status" value="1"/>
</dbReference>
<comment type="catalytic activity">
    <reaction evidence="10">
        <text>L-ornithine + H(+) = putrescine + CO2</text>
        <dbReference type="Rhea" id="RHEA:22964"/>
        <dbReference type="ChEBI" id="CHEBI:15378"/>
        <dbReference type="ChEBI" id="CHEBI:16526"/>
        <dbReference type="ChEBI" id="CHEBI:46911"/>
        <dbReference type="ChEBI" id="CHEBI:326268"/>
        <dbReference type="EC" id="4.1.1.17"/>
    </reaction>
</comment>
<dbReference type="CDD" id="cd00622">
    <property type="entry name" value="PLPDE_III_ODC"/>
    <property type="match status" value="1"/>
</dbReference>
<comment type="function">
    <text evidence="8">Catalyzes the first and rate-limiting step of polyamine biosynthesis that converts ornithine into putrescine, which is the precursor for the polyamines, spermidine and spermine. Polyamines are essential for cell proliferation and are implicated in cellular processes, ranging from DNA replication to apoptosis.</text>
</comment>
<comment type="similarity">
    <text evidence="2">Belongs to the Orn/Lys/Arg decarboxylase class-II family.</text>
</comment>
<dbReference type="GO" id="GO:0005737">
    <property type="term" value="C:cytoplasm"/>
    <property type="evidence" value="ECO:0007669"/>
    <property type="project" value="TreeGrafter"/>
</dbReference>
<comment type="subunit">
    <text evidence="9">Homodimer. Only the dimer is catalytically active, as the active sites are constructed of residues from both monomers.</text>
</comment>
<evidence type="ECO:0000256" key="2">
    <source>
        <dbReference type="ARBA" id="ARBA00008872"/>
    </source>
</evidence>
<dbReference type="Gene3D" id="3.20.20.10">
    <property type="entry name" value="Alanine racemase"/>
    <property type="match status" value="1"/>
</dbReference>
<dbReference type="SUPFAM" id="SSF51419">
    <property type="entry name" value="PLP-binding barrel"/>
    <property type="match status" value="1"/>
</dbReference>
<dbReference type="PRINTS" id="PR01179">
    <property type="entry name" value="ODADCRBXLASE"/>
</dbReference>
<comment type="cofactor">
    <cofactor evidence="1 11">
        <name>pyridoxal 5'-phosphate</name>
        <dbReference type="ChEBI" id="CHEBI:597326"/>
    </cofactor>
</comment>
<evidence type="ECO:0000256" key="4">
    <source>
        <dbReference type="ARBA" id="ARBA00023115"/>
    </source>
</evidence>
<feature type="active site" description="Proton donor" evidence="11">
    <location>
        <position position="366"/>
    </location>
</feature>
<feature type="domain" description="Orn/DAP/Arg decarboxylase 2 N-terminal" evidence="12">
    <location>
        <begin position="57"/>
        <end position="290"/>
    </location>
</feature>
<evidence type="ECO:0000256" key="8">
    <source>
        <dbReference type="ARBA" id="ARBA00037173"/>
    </source>
</evidence>
<keyword evidence="3 11" id="KW-0663">Pyridoxal phosphate</keyword>
<dbReference type="PANTHER" id="PTHR11482:SF6">
    <property type="entry name" value="ORNITHINE DECARBOXYLASE 1-RELATED"/>
    <property type="match status" value="1"/>
</dbReference>
<dbReference type="Pfam" id="PF02784">
    <property type="entry name" value="Orn_Arg_deC_N"/>
    <property type="match status" value="1"/>
</dbReference>
<comment type="caution">
    <text evidence="13">The sequence shown here is derived from an EMBL/GenBank/DDBJ whole genome shotgun (WGS) entry which is preliminary data.</text>
</comment>
<accession>A0AA36D8Y7</accession>
<organism evidence="13 14">
    <name type="scientific">Mesorhabditis spiculigera</name>
    <dbReference type="NCBI Taxonomy" id="96644"/>
    <lineage>
        <taxon>Eukaryota</taxon>
        <taxon>Metazoa</taxon>
        <taxon>Ecdysozoa</taxon>
        <taxon>Nematoda</taxon>
        <taxon>Chromadorea</taxon>
        <taxon>Rhabditida</taxon>
        <taxon>Rhabditina</taxon>
        <taxon>Rhabditomorpha</taxon>
        <taxon>Rhabditoidea</taxon>
        <taxon>Rhabditidae</taxon>
        <taxon>Mesorhabditinae</taxon>
        <taxon>Mesorhabditis</taxon>
    </lineage>
</organism>
<dbReference type="PROSITE" id="PS00879">
    <property type="entry name" value="ODR_DC_2_2"/>
    <property type="match status" value="1"/>
</dbReference>